<keyword evidence="1" id="KW-0732">Signal</keyword>
<dbReference type="KEGG" id="fgg:FSB75_00255"/>
<dbReference type="RefSeq" id="WP_146781290.1">
    <property type="nucleotide sequence ID" value="NZ_BAABIO010000006.1"/>
</dbReference>
<evidence type="ECO:0000313" key="3">
    <source>
        <dbReference type="EMBL" id="QEC54398.1"/>
    </source>
</evidence>
<accession>A0A5B8UD30</accession>
<feature type="domain" description="Carbohydrate esterase 2 N-terminal" evidence="2">
    <location>
        <begin position="53"/>
        <end position="162"/>
    </location>
</feature>
<dbReference type="SUPFAM" id="SSF52266">
    <property type="entry name" value="SGNH hydrolase"/>
    <property type="match status" value="1"/>
</dbReference>
<dbReference type="Proteomes" id="UP000321204">
    <property type="component" value="Chromosome"/>
</dbReference>
<evidence type="ECO:0000256" key="1">
    <source>
        <dbReference type="SAM" id="SignalP"/>
    </source>
</evidence>
<feature type="signal peptide" evidence="1">
    <location>
        <begin position="1"/>
        <end position="34"/>
    </location>
</feature>
<evidence type="ECO:0000259" key="2">
    <source>
        <dbReference type="Pfam" id="PF17996"/>
    </source>
</evidence>
<dbReference type="InterPro" id="IPR036514">
    <property type="entry name" value="SGNH_hydro_sf"/>
</dbReference>
<evidence type="ECO:0000313" key="4">
    <source>
        <dbReference type="Proteomes" id="UP000321204"/>
    </source>
</evidence>
<dbReference type="CDD" id="cd01831">
    <property type="entry name" value="Endoglucanase_E_like"/>
    <property type="match status" value="1"/>
</dbReference>
<dbReference type="Gene3D" id="3.40.50.1110">
    <property type="entry name" value="SGNH hydrolase"/>
    <property type="match status" value="1"/>
</dbReference>
<dbReference type="AlphaFoldDB" id="A0A5B8UD30"/>
<dbReference type="InterPro" id="IPR037461">
    <property type="entry name" value="CtCE2-like_dom"/>
</dbReference>
<organism evidence="3 4">
    <name type="scientific">Flavisolibacter ginsenosidimutans</name>
    <dbReference type="NCBI Taxonomy" id="661481"/>
    <lineage>
        <taxon>Bacteria</taxon>
        <taxon>Pseudomonadati</taxon>
        <taxon>Bacteroidota</taxon>
        <taxon>Chitinophagia</taxon>
        <taxon>Chitinophagales</taxon>
        <taxon>Chitinophagaceae</taxon>
        <taxon>Flavisolibacter</taxon>
    </lineage>
</organism>
<dbReference type="InterPro" id="IPR052762">
    <property type="entry name" value="PCW_deacetylase/CE"/>
</dbReference>
<proteinExistence type="predicted"/>
<sequence length="381" mass="42840">MKRCNRQHLSKKAGVIVYCLALLCLGCGSVKRSASSNVDDENFIPFHDKRVQYDGRIGEKNGAAELYWSGSIARIRFSGRNLKALMEDYNGQNYFNVIIDGAVVQKLKIDSAKKWYTLAENLSPGEHVAELFKRTQINGEYRRGYTRFYGFSLPGGKALSAPQRKLRRMEFYGNSITCGHAVEDTTGGDSGASFYENNYLSYASLTARHFGAQSSCIAVSGIGLLAGFRKAIMPEIYNLRNPFDSTDVWDFSLYQPQVVVVNLLENDKAVIGRPSDEHFKKRFGNTPPTEDFIISSYASFIKILRKHYPNASIICVLGDMEITRAGSKWPGYVEKAVASLHDKKVYTHFFPYKGTPGHPRVKQQAEMAASLIKFIDQNLKW</sequence>
<dbReference type="Gene3D" id="2.60.120.260">
    <property type="entry name" value="Galactose-binding domain-like"/>
    <property type="match status" value="1"/>
</dbReference>
<dbReference type="InterPro" id="IPR040794">
    <property type="entry name" value="CE2_N"/>
</dbReference>
<dbReference type="OrthoDB" id="9801375at2"/>
<protein>
    <submittedName>
        <fullName evidence="3">Electron transporter RnfD</fullName>
    </submittedName>
</protein>
<keyword evidence="4" id="KW-1185">Reference proteome</keyword>
<reference evidence="3 4" key="1">
    <citation type="journal article" date="2015" name="Int. J. Syst. Evol. Microbiol.">
        <title>Flavisolibacter ginsenosidimutans sp. nov., with ginsenoside-converting activity isolated from soil used for cultivating ginseng.</title>
        <authorList>
            <person name="Zhao Y."/>
            <person name="Liu Q."/>
            <person name="Kang M.S."/>
            <person name="Jin F."/>
            <person name="Yu H."/>
            <person name="Im W.T."/>
        </authorList>
    </citation>
    <scope>NUCLEOTIDE SEQUENCE [LARGE SCALE GENOMIC DNA]</scope>
    <source>
        <strain evidence="3 4">Gsoil 636</strain>
    </source>
</reference>
<gene>
    <name evidence="3" type="ORF">FSB75_00255</name>
</gene>
<feature type="chain" id="PRO_5023067166" evidence="1">
    <location>
        <begin position="35"/>
        <end position="381"/>
    </location>
</feature>
<dbReference type="EMBL" id="CP042433">
    <property type="protein sequence ID" value="QEC54398.1"/>
    <property type="molecule type" value="Genomic_DNA"/>
</dbReference>
<dbReference type="GO" id="GO:0052689">
    <property type="term" value="F:carboxylic ester hydrolase activity"/>
    <property type="evidence" value="ECO:0007669"/>
    <property type="project" value="InterPro"/>
</dbReference>
<dbReference type="Pfam" id="PF17996">
    <property type="entry name" value="CE2_N"/>
    <property type="match status" value="1"/>
</dbReference>
<dbReference type="PANTHER" id="PTHR37834:SF2">
    <property type="entry name" value="ESTERASE, SGNH HYDROLASE-TYPE"/>
    <property type="match status" value="1"/>
</dbReference>
<dbReference type="PANTHER" id="PTHR37834">
    <property type="entry name" value="GDSL-LIKE LIPASE/ACYLHYDROLASE DOMAIN PROTEIN (AFU_ORTHOLOGUE AFUA_2G00620)"/>
    <property type="match status" value="1"/>
</dbReference>
<name>A0A5B8UD30_9BACT</name>